<feature type="transmembrane region" description="Helical" evidence="1">
    <location>
        <begin position="112"/>
        <end position="131"/>
    </location>
</feature>
<proteinExistence type="predicted"/>
<keyword evidence="3" id="KW-1185">Reference proteome</keyword>
<sequence>MHSSILKIAVTFIFACFGGFLGIKLKIPAGAMIGALIATAAYNILSNQAHIPPNLKIIVQIVMGASIGSSFKKEVLVHLQELLVPIFMVVGCLLVFSLILGFIFYKLGRVDIITAFLSTSLGGLTDMTILADSYNADVKVVATVHTIRLTFVVILIPLVIKFISKLV</sequence>
<keyword evidence="1" id="KW-0812">Transmembrane</keyword>
<dbReference type="InterPro" id="IPR007820">
    <property type="entry name" value="AbrB_fam"/>
</dbReference>
<evidence type="ECO:0000313" key="2">
    <source>
        <dbReference type="EMBL" id="CEM60342.1"/>
    </source>
</evidence>
<feature type="transmembrane region" description="Helical" evidence="1">
    <location>
        <begin position="143"/>
        <end position="163"/>
    </location>
</feature>
<dbReference type="Proteomes" id="UP000042527">
    <property type="component" value="Unassembled WGS sequence"/>
</dbReference>
<dbReference type="GO" id="GO:0010468">
    <property type="term" value="P:regulation of gene expression"/>
    <property type="evidence" value="ECO:0007669"/>
    <property type="project" value="InterPro"/>
</dbReference>
<dbReference type="PANTHER" id="PTHR38457:SF1">
    <property type="entry name" value="REGULATOR ABRB-RELATED"/>
    <property type="match status" value="1"/>
</dbReference>
<accession>A0A0B7GS47</accession>
<dbReference type="InterPro" id="IPR017516">
    <property type="entry name" value="AbrB_dup"/>
</dbReference>
<feature type="transmembrane region" description="Helical" evidence="1">
    <location>
        <begin position="83"/>
        <end position="105"/>
    </location>
</feature>
<dbReference type="AlphaFoldDB" id="A0A0B7GS47"/>
<dbReference type="GO" id="GO:0016020">
    <property type="term" value="C:membrane"/>
    <property type="evidence" value="ECO:0007669"/>
    <property type="project" value="InterPro"/>
</dbReference>
<dbReference type="NCBIfam" id="TIGR03082">
    <property type="entry name" value="Gneg_AbrB_dup"/>
    <property type="match status" value="1"/>
</dbReference>
<keyword evidence="1" id="KW-0472">Membrane</keyword>
<dbReference type="EMBL" id="CDNC01000001">
    <property type="protein sequence ID" value="CEM60342.1"/>
    <property type="molecule type" value="Genomic_DNA"/>
</dbReference>
<keyword evidence="1" id="KW-1133">Transmembrane helix</keyword>
<feature type="transmembrane region" description="Helical" evidence="1">
    <location>
        <begin position="54"/>
        <end position="71"/>
    </location>
</feature>
<evidence type="ECO:0000256" key="1">
    <source>
        <dbReference type="SAM" id="Phobius"/>
    </source>
</evidence>
<protein>
    <submittedName>
        <fullName evidence="2">Putative membrane protein AbrB</fullName>
    </submittedName>
</protein>
<feature type="transmembrane region" description="Helical" evidence="1">
    <location>
        <begin position="29"/>
        <end position="45"/>
    </location>
</feature>
<feature type="transmembrane region" description="Helical" evidence="1">
    <location>
        <begin position="5"/>
        <end position="23"/>
    </location>
</feature>
<dbReference type="OrthoDB" id="5460360at2"/>
<name>A0A0B7GS47_TREPH</name>
<reference evidence="3" key="1">
    <citation type="submission" date="2015-01" db="EMBL/GenBank/DDBJ databases">
        <authorList>
            <person name="Manzoor Shahid"/>
            <person name="Zubair Saima"/>
        </authorList>
    </citation>
    <scope>NUCLEOTIDE SEQUENCE [LARGE SCALE GENOMIC DNA]</scope>
    <source>
        <strain evidence="3">V1</strain>
    </source>
</reference>
<dbReference type="Pfam" id="PF05145">
    <property type="entry name" value="AbrB"/>
    <property type="match status" value="1"/>
</dbReference>
<organism evidence="2 3">
    <name type="scientific">Treponema phagedenis</name>
    <dbReference type="NCBI Taxonomy" id="162"/>
    <lineage>
        <taxon>Bacteria</taxon>
        <taxon>Pseudomonadati</taxon>
        <taxon>Spirochaetota</taxon>
        <taxon>Spirochaetia</taxon>
        <taxon>Spirochaetales</taxon>
        <taxon>Treponemataceae</taxon>
        <taxon>Treponema</taxon>
    </lineage>
</organism>
<evidence type="ECO:0000313" key="3">
    <source>
        <dbReference type="Proteomes" id="UP000042527"/>
    </source>
</evidence>
<dbReference type="PANTHER" id="PTHR38457">
    <property type="entry name" value="REGULATOR ABRB-RELATED"/>
    <property type="match status" value="1"/>
</dbReference>
<dbReference type="RefSeq" id="WP_044634179.1">
    <property type="nucleotide sequence ID" value="NZ_CDNC01000001.1"/>
</dbReference>
<gene>
    <name evidence="2" type="ORF">TPHV1_10010</name>
</gene>